<dbReference type="PANTHER" id="PTHR38776:SF1">
    <property type="entry name" value="MLTA-INTERACTING PROTEIN-RELATED"/>
    <property type="match status" value="1"/>
</dbReference>
<keyword evidence="8" id="KW-1185">Reference proteome</keyword>
<dbReference type="PANTHER" id="PTHR38776">
    <property type="entry name" value="MLTA-INTERACTING PROTEIN-RELATED"/>
    <property type="match status" value="1"/>
</dbReference>
<keyword evidence="4" id="KW-0472">Membrane</keyword>
<comment type="caution">
    <text evidence="7">The sequence shown here is derived from an EMBL/GenBank/DDBJ whole genome shotgun (WGS) entry which is preliminary data.</text>
</comment>
<protein>
    <submittedName>
        <fullName evidence="7">MltA-interacting MipA</fullName>
    </submittedName>
</protein>
<evidence type="ECO:0000313" key="8">
    <source>
        <dbReference type="Proteomes" id="UP000003257"/>
    </source>
</evidence>
<dbReference type="EMBL" id="ABID01000001">
    <property type="protein sequence ID" value="EDQ06986.1"/>
    <property type="molecule type" value="Genomic_DNA"/>
</dbReference>
<organism evidence="7 8">
    <name type="scientific">Sulfitobacter indolifex HEL-45</name>
    <dbReference type="NCBI Taxonomy" id="391624"/>
    <lineage>
        <taxon>Bacteria</taxon>
        <taxon>Pseudomonadati</taxon>
        <taxon>Pseudomonadota</taxon>
        <taxon>Alphaproteobacteria</taxon>
        <taxon>Rhodobacterales</taxon>
        <taxon>Roseobacteraceae</taxon>
        <taxon>Sulfitobacter</taxon>
    </lineage>
</organism>
<sequence>MLSWPETLLSLEPAPMRLALSLPLASCLALVAALPAAAQDRSFNFALRGGVGAAPDYPGASSYRATPDLSFTFGSLEWGGRKIGTNIGDAPKTGFGFTGAFRYVGERDTSDYPELAGLEDIDAAVELGFGVVYREVNWQVFGKVRQGFGGHEGVTGDIGADVIFRPDERWTITAGPRFSLGNDTYADTYFGVDTATPTLAAYEADGGLLGAGVEVQATYRLDDAWALEGAVAYQRLLNDAADSPITQAGSDDQWTMRLGVSRAFNWRF</sequence>
<evidence type="ECO:0000256" key="6">
    <source>
        <dbReference type="SAM" id="SignalP"/>
    </source>
</evidence>
<dbReference type="Proteomes" id="UP000003257">
    <property type="component" value="Unassembled WGS sequence"/>
</dbReference>
<evidence type="ECO:0000256" key="2">
    <source>
        <dbReference type="ARBA" id="ARBA00005722"/>
    </source>
</evidence>
<evidence type="ECO:0000256" key="5">
    <source>
        <dbReference type="ARBA" id="ARBA00023237"/>
    </source>
</evidence>
<proteinExistence type="inferred from homology"/>
<feature type="chain" id="PRO_5046175880" evidence="6">
    <location>
        <begin position="39"/>
        <end position="268"/>
    </location>
</feature>
<gene>
    <name evidence="7" type="ORF">OIHEL45_09210</name>
</gene>
<keyword evidence="5" id="KW-0998">Cell outer membrane</keyword>
<feature type="signal peptide" evidence="6">
    <location>
        <begin position="1"/>
        <end position="38"/>
    </location>
</feature>
<evidence type="ECO:0000256" key="3">
    <source>
        <dbReference type="ARBA" id="ARBA00022729"/>
    </source>
</evidence>
<name>A0ABM9XBW0_9RHOB</name>
<evidence type="ECO:0000256" key="4">
    <source>
        <dbReference type="ARBA" id="ARBA00023136"/>
    </source>
</evidence>
<dbReference type="InterPro" id="IPR010583">
    <property type="entry name" value="MipA"/>
</dbReference>
<reference evidence="7 8" key="1">
    <citation type="submission" date="2007-11" db="EMBL/GenBank/DDBJ databases">
        <authorList>
            <person name="Wagner-Dobler I."/>
            <person name="Ferriera S."/>
            <person name="Johnson J."/>
            <person name="Kravitz S."/>
            <person name="Beeson K."/>
            <person name="Sutton G."/>
            <person name="Rogers Y.-H."/>
            <person name="Friedman R."/>
            <person name="Frazier M."/>
            <person name="Venter J.C."/>
        </authorList>
    </citation>
    <scope>NUCLEOTIDE SEQUENCE [LARGE SCALE GENOMIC DNA]</scope>
    <source>
        <strain evidence="7 8">HEL-45</strain>
    </source>
</reference>
<comment type="similarity">
    <text evidence="2">Belongs to the MipA/OmpV family.</text>
</comment>
<comment type="subcellular location">
    <subcellularLocation>
        <location evidence="1">Cell outer membrane</location>
    </subcellularLocation>
</comment>
<evidence type="ECO:0000256" key="1">
    <source>
        <dbReference type="ARBA" id="ARBA00004442"/>
    </source>
</evidence>
<keyword evidence="3 6" id="KW-0732">Signal</keyword>
<evidence type="ECO:0000313" key="7">
    <source>
        <dbReference type="EMBL" id="EDQ06986.1"/>
    </source>
</evidence>
<dbReference type="Pfam" id="PF06629">
    <property type="entry name" value="MipA"/>
    <property type="match status" value="1"/>
</dbReference>
<accession>A0ABM9XBW0</accession>